<dbReference type="NCBIfam" id="TIGR02651">
    <property type="entry name" value="RNase_Z"/>
    <property type="match status" value="1"/>
</dbReference>
<dbReference type="SUPFAM" id="SSF56281">
    <property type="entry name" value="Metallo-hydrolase/oxidoreductase"/>
    <property type="match status" value="1"/>
</dbReference>
<dbReference type="PANTHER" id="PTHR46018:SF2">
    <property type="entry name" value="ZINC PHOSPHODIESTERASE ELAC PROTEIN 1"/>
    <property type="match status" value="1"/>
</dbReference>
<comment type="caution">
    <text evidence="11">The sequence shown here is derived from an EMBL/GenBank/DDBJ whole genome shotgun (WGS) entry which is preliminary data.</text>
</comment>
<evidence type="ECO:0000256" key="10">
    <source>
        <dbReference type="HAMAP-Rule" id="MF_01818"/>
    </source>
</evidence>
<feature type="binding site" evidence="10">
    <location>
        <position position="215"/>
    </location>
    <ligand>
        <name>Zn(2+)</name>
        <dbReference type="ChEBI" id="CHEBI:29105"/>
        <label>2</label>
        <note>catalytic</note>
    </ligand>
</feature>
<feature type="binding site" evidence="10">
    <location>
        <position position="215"/>
    </location>
    <ligand>
        <name>Zn(2+)</name>
        <dbReference type="ChEBI" id="CHEBI:29105"/>
        <label>1</label>
        <note>catalytic</note>
    </ligand>
</feature>
<dbReference type="Proteomes" id="UP000448943">
    <property type="component" value="Unassembled WGS sequence"/>
</dbReference>
<accession>A0A6N9Q1B6</accession>
<feature type="binding site" evidence="10">
    <location>
        <position position="144"/>
    </location>
    <ligand>
        <name>Zn(2+)</name>
        <dbReference type="ChEBI" id="CHEBI:29105"/>
        <label>1</label>
        <note>catalytic</note>
    </ligand>
</feature>
<dbReference type="CDD" id="cd07717">
    <property type="entry name" value="RNaseZ_ZiPD-like_MBL-fold"/>
    <property type="match status" value="1"/>
</dbReference>
<comment type="similarity">
    <text evidence="10">Belongs to the RNase Z family.</text>
</comment>
<dbReference type="NCBIfam" id="NF000801">
    <property type="entry name" value="PRK00055.1-3"/>
    <property type="match status" value="1"/>
</dbReference>
<organism evidence="11 12">
    <name type="scientific">Chengkuizengella marina</name>
    <dbReference type="NCBI Taxonomy" id="2507566"/>
    <lineage>
        <taxon>Bacteria</taxon>
        <taxon>Bacillati</taxon>
        <taxon>Bacillota</taxon>
        <taxon>Bacilli</taxon>
        <taxon>Bacillales</taxon>
        <taxon>Paenibacillaceae</taxon>
        <taxon>Chengkuizengella</taxon>
    </lineage>
</organism>
<name>A0A6N9Q1B6_9BACL</name>
<evidence type="ECO:0000256" key="8">
    <source>
        <dbReference type="ARBA" id="ARBA00022833"/>
    </source>
</evidence>
<dbReference type="FunFam" id="3.60.15.10:FF:000002">
    <property type="entry name" value="Ribonuclease Z"/>
    <property type="match status" value="1"/>
</dbReference>
<dbReference type="GO" id="GO:0042781">
    <property type="term" value="F:3'-tRNA processing endoribonuclease activity"/>
    <property type="evidence" value="ECO:0007669"/>
    <property type="project" value="UniProtKB-UniRule"/>
</dbReference>
<evidence type="ECO:0000256" key="2">
    <source>
        <dbReference type="ARBA" id="ARBA00012477"/>
    </source>
</evidence>
<dbReference type="Gene3D" id="3.60.15.10">
    <property type="entry name" value="Ribonuclease Z/Hydroxyacylglutathione hydrolase-like"/>
    <property type="match status" value="1"/>
</dbReference>
<keyword evidence="3 10" id="KW-0819">tRNA processing</keyword>
<dbReference type="Pfam" id="PF23023">
    <property type="entry name" value="Anti-Pycsar_Apyc1"/>
    <property type="match status" value="1"/>
</dbReference>
<protein>
    <recommendedName>
        <fullName evidence="2 10">Ribonuclease Z</fullName>
        <shortName evidence="10">RNase Z</shortName>
        <ecNumber evidence="2 10">3.1.26.11</ecNumber>
    </recommendedName>
    <alternativeName>
        <fullName evidence="10">tRNA 3 endonuclease</fullName>
    </alternativeName>
    <alternativeName>
        <fullName evidence="10">tRNase Z</fullName>
    </alternativeName>
</protein>
<evidence type="ECO:0000256" key="5">
    <source>
        <dbReference type="ARBA" id="ARBA00022723"/>
    </source>
</evidence>
<feature type="binding site" evidence="10">
    <location>
        <position position="65"/>
    </location>
    <ligand>
        <name>Zn(2+)</name>
        <dbReference type="ChEBI" id="CHEBI:29105"/>
        <label>1</label>
        <note>catalytic</note>
    </ligand>
</feature>
<dbReference type="OrthoDB" id="9800940at2"/>
<feature type="active site" description="Proton acceptor" evidence="10">
    <location>
        <position position="67"/>
    </location>
</feature>
<comment type="cofactor">
    <cofactor evidence="10">
        <name>Zn(2+)</name>
        <dbReference type="ChEBI" id="CHEBI:29105"/>
    </cofactor>
    <text evidence="10">Binds 2 Zn(2+) ions.</text>
</comment>
<keyword evidence="7 10" id="KW-0378">Hydrolase</keyword>
<comment type="catalytic activity">
    <reaction evidence="10">
        <text>Endonucleolytic cleavage of RNA, removing extra 3' nucleotides from tRNA precursor, generating 3' termini of tRNAs. A 3'-hydroxy group is left at the tRNA terminus and a 5'-phosphoryl group is left at the trailer molecule.</text>
        <dbReference type="EC" id="3.1.26.11"/>
    </reaction>
</comment>
<evidence type="ECO:0000256" key="3">
    <source>
        <dbReference type="ARBA" id="ARBA00022694"/>
    </source>
</evidence>
<dbReference type="AlphaFoldDB" id="A0A6N9Q1B6"/>
<keyword evidence="8 10" id="KW-0862">Zinc</keyword>
<sequence length="313" mass="35407">MELEFLGTVAGMPVRDRNVTSICLKLLQERGTVWLFDCGEGTQHQILKSSIKLSKLEKIFITHLHGDHIYGLPGILTSRSYSGGKSPLTIYGPKGIKNVITTVLLVSQAHLEYDLHIEEIPENLNEGILFEDKQFLVEIAKLEHRINSYGYRITEKDQPGPLLSKKLEESGIPPGPLFSQIKKGRDIILDNGEKLIASNYVGPALKGRIVVIMGDTRICENSPKLSKDADVLVHESTFTEDLHDLAYKYYHTTSLQAAQLAKKCNVNELILTHFSSRYQGERLDQLLQEAREIHENTHIAHDFWVFPINRKNI</sequence>
<feature type="binding site" evidence="10">
    <location>
        <position position="68"/>
    </location>
    <ligand>
        <name>Zn(2+)</name>
        <dbReference type="ChEBI" id="CHEBI:29105"/>
        <label>2</label>
        <note>catalytic</note>
    </ligand>
</feature>
<dbReference type="GO" id="GO:0042802">
    <property type="term" value="F:identical protein binding"/>
    <property type="evidence" value="ECO:0007669"/>
    <property type="project" value="UniProtKB-ARBA"/>
</dbReference>
<reference evidence="11 12" key="1">
    <citation type="submission" date="2019-01" db="EMBL/GenBank/DDBJ databases">
        <title>Chengkuizengella sp. nov., isolated from deep-sea sediment of East Pacific Ocean.</title>
        <authorList>
            <person name="Yang J."/>
            <person name="Lai Q."/>
            <person name="Shao Z."/>
        </authorList>
    </citation>
    <scope>NUCLEOTIDE SEQUENCE [LARGE SCALE GENOMIC DNA]</scope>
    <source>
        <strain evidence="11 12">YPA3-1-1</strain>
    </source>
</reference>
<proteinExistence type="inferred from homology"/>
<feature type="binding site" evidence="10">
    <location>
        <position position="273"/>
    </location>
    <ligand>
        <name>Zn(2+)</name>
        <dbReference type="ChEBI" id="CHEBI:29105"/>
        <label>2</label>
        <note>catalytic</note>
    </ligand>
</feature>
<comment type="subunit">
    <text evidence="1 10">Homodimer.</text>
</comment>
<comment type="function">
    <text evidence="9 10">Zinc phosphodiesterase, which displays some tRNA 3'-processing endonuclease activity. Probably involved in tRNA maturation, by removing a 3'-trailer from precursor tRNA.</text>
</comment>
<dbReference type="InterPro" id="IPR036866">
    <property type="entry name" value="RibonucZ/Hydroxyglut_hydro"/>
</dbReference>
<evidence type="ECO:0000256" key="9">
    <source>
        <dbReference type="ARBA" id="ARBA00057812"/>
    </source>
</evidence>
<dbReference type="EC" id="3.1.26.11" evidence="2 10"/>
<dbReference type="RefSeq" id="WP_160644164.1">
    <property type="nucleotide sequence ID" value="NZ_SIJB01000007.1"/>
</dbReference>
<evidence type="ECO:0000313" key="11">
    <source>
        <dbReference type="EMBL" id="NBI27824.1"/>
    </source>
</evidence>
<gene>
    <name evidence="10 11" type="primary">rnz</name>
    <name evidence="11" type="ORF">ERL59_02470</name>
</gene>
<evidence type="ECO:0000256" key="4">
    <source>
        <dbReference type="ARBA" id="ARBA00022722"/>
    </source>
</evidence>
<dbReference type="EMBL" id="SIJB01000007">
    <property type="protein sequence ID" value="NBI27824.1"/>
    <property type="molecule type" value="Genomic_DNA"/>
</dbReference>
<dbReference type="PANTHER" id="PTHR46018">
    <property type="entry name" value="ZINC PHOSPHODIESTERASE ELAC PROTEIN 1"/>
    <property type="match status" value="1"/>
</dbReference>
<keyword evidence="5 10" id="KW-0479">Metal-binding</keyword>
<keyword evidence="6 10" id="KW-0255">Endonuclease</keyword>
<evidence type="ECO:0000256" key="6">
    <source>
        <dbReference type="ARBA" id="ARBA00022759"/>
    </source>
</evidence>
<keyword evidence="12" id="KW-1185">Reference proteome</keyword>
<evidence type="ECO:0000256" key="7">
    <source>
        <dbReference type="ARBA" id="ARBA00022801"/>
    </source>
</evidence>
<dbReference type="InterPro" id="IPR013471">
    <property type="entry name" value="RNase_Z/BN"/>
</dbReference>
<keyword evidence="4 10" id="KW-0540">Nuclease</keyword>
<feature type="binding site" evidence="10">
    <location>
        <position position="67"/>
    </location>
    <ligand>
        <name>Zn(2+)</name>
        <dbReference type="ChEBI" id="CHEBI:29105"/>
        <label>2</label>
        <note>catalytic</note>
    </ligand>
</feature>
<dbReference type="HAMAP" id="MF_01818">
    <property type="entry name" value="RNase_Z_BN"/>
    <property type="match status" value="1"/>
</dbReference>
<feature type="binding site" evidence="10">
    <location>
        <position position="63"/>
    </location>
    <ligand>
        <name>Zn(2+)</name>
        <dbReference type="ChEBI" id="CHEBI:29105"/>
        <label>1</label>
        <note>catalytic</note>
    </ligand>
</feature>
<dbReference type="GO" id="GO:0008270">
    <property type="term" value="F:zinc ion binding"/>
    <property type="evidence" value="ECO:0007669"/>
    <property type="project" value="UniProtKB-UniRule"/>
</dbReference>
<evidence type="ECO:0000256" key="1">
    <source>
        <dbReference type="ARBA" id="ARBA00011738"/>
    </source>
</evidence>
<evidence type="ECO:0000313" key="12">
    <source>
        <dbReference type="Proteomes" id="UP000448943"/>
    </source>
</evidence>